<keyword evidence="1" id="KW-0732">Signal</keyword>
<reference evidence="5" key="2">
    <citation type="journal article" date="2014" name="ISME J.">
        <title>Microbial stratification in low pH oxic and suboxic macroscopic growths along an acid mine drainage.</title>
        <authorList>
            <person name="Mendez-Garcia C."/>
            <person name="Mesa V."/>
            <person name="Sprenger R.R."/>
            <person name="Richter M."/>
            <person name="Diez M.S."/>
            <person name="Solano J."/>
            <person name="Bargiela R."/>
            <person name="Golyshina O.V."/>
            <person name="Manteca A."/>
            <person name="Ramos J.L."/>
            <person name="Gallego J.R."/>
            <person name="Llorente I."/>
            <person name="Martins Dos Santos V.A."/>
            <person name="Jensen O.N."/>
            <person name="Pelaez A.I."/>
            <person name="Sanchez J."/>
            <person name="Ferrer M."/>
        </authorList>
    </citation>
    <scope>NUCLEOTIDE SEQUENCE</scope>
</reference>
<dbReference type="Gene3D" id="3.30.1450.10">
    <property type="match status" value="1"/>
</dbReference>
<sequence>MRRYAFLLIAWALVATGCAFSYLPPVHQGNYLSQSMLRSVKVGMTEGQVVYLLGTPALEKPILTNGLALPLLSEGQPSRARTRRSARG</sequence>
<dbReference type="EMBL" id="AUZZ01009415">
    <property type="protein sequence ID" value="EQD33683.1"/>
    <property type="molecule type" value="Genomic_DNA"/>
</dbReference>
<feature type="non-terminal residue" evidence="5">
    <location>
        <position position="88"/>
    </location>
</feature>
<name>T0YKN1_9ZZZZ</name>
<evidence type="ECO:0000256" key="2">
    <source>
        <dbReference type="ARBA" id="ARBA00023136"/>
    </source>
</evidence>
<accession>T0YKN1</accession>
<gene>
    <name evidence="5" type="ORF">B2A_13028</name>
</gene>
<organism evidence="5">
    <name type="scientific">mine drainage metagenome</name>
    <dbReference type="NCBI Taxonomy" id="410659"/>
    <lineage>
        <taxon>unclassified sequences</taxon>
        <taxon>metagenomes</taxon>
        <taxon>ecological metagenomes</taxon>
    </lineage>
</organism>
<dbReference type="InterPro" id="IPR037873">
    <property type="entry name" value="BamE-like"/>
</dbReference>
<evidence type="ECO:0000313" key="5">
    <source>
        <dbReference type="EMBL" id="EQD33683.1"/>
    </source>
</evidence>
<keyword evidence="3" id="KW-0998">Cell outer membrane</keyword>
<keyword evidence="2" id="KW-0472">Membrane</keyword>
<proteinExistence type="predicted"/>
<dbReference type="GO" id="GO:0030674">
    <property type="term" value="F:protein-macromolecule adaptor activity"/>
    <property type="evidence" value="ECO:0007669"/>
    <property type="project" value="TreeGrafter"/>
</dbReference>
<dbReference type="PANTHER" id="PTHR37482">
    <property type="entry name" value="OUTER MEMBRANE PROTEIN ASSEMBLY FACTOR BAME"/>
    <property type="match status" value="1"/>
</dbReference>
<comment type="caution">
    <text evidence="5">The sequence shown here is derived from an EMBL/GenBank/DDBJ whole genome shotgun (WGS) entry which is preliminary data.</text>
</comment>
<dbReference type="InterPro" id="IPR026592">
    <property type="entry name" value="BamE"/>
</dbReference>
<dbReference type="Pfam" id="PF04355">
    <property type="entry name" value="BamE"/>
    <property type="match status" value="1"/>
</dbReference>
<protein>
    <submittedName>
        <fullName evidence="5">Secreted protein containing SmpA/OmlA domain protein</fullName>
    </submittedName>
</protein>
<reference evidence="5" key="1">
    <citation type="submission" date="2013-08" db="EMBL/GenBank/DDBJ databases">
        <authorList>
            <person name="Mendez C."/>
            <person name="Richter M."/>
            <person name="Ferrer M."/>
            <person name="Sanchez J."/>
        </authorList>
    </citation>
    <scope>NUCLEOTIDE SEQUENCE</scope>
</reference>
<dbReference type="GO" id="GO:0051205">
    <property type="term" value="P:protein insertion into membrane"/>
    <property type="evidence" value="ECO:0007669"/>
    <property type="project" value="TreeGrafter"/>
</dbReference>
<evidence type="ECO:0000256" key="3">
    <source>
        <dbReference type="ARBA" id="ARBA00023237"/>
    </source>
</evidence>
<dbReference type="PANTHER" id="PTHR37482:SF1">
    <property type="entry name" value="OUTER MEMBRANE PROTEIN ASSEMBLY FACTOR BAME"/>
    <property type="match status" value="1"/>
</dbReference>
<evidence type="ECO:0000259" key="4">
    <source>
        <dbReference type="Pfam" id="PF04355"/>
    </source>
</evidence>
<dbReference type="GO" id="GO:1990063">
    <property type="term" value="C:Bam protein complex"/>
    <property type="evidence" value="ECO:0007669"/>
    <property type="project" value="TreeGrafter"/>
</dbReference>
<dbReference type="GO" id="GO:0043165">
    <property type="term" value="P:Gram-negative-bacterium-type cell outer membrane assembly"/>
    <property type="evidence" value="ECO:0007669"/>
    <property type="project" value="TreeGrafter"/>
</dbReference>
<dbReference type="InterPro" id="IPR007450">
    <property type="entry name" value="BamE_dom"/>
</dbReference>
<dbReference type="AlphaFoldDB" id="T0YKN1"/>
<dbReference type="PROSITE" id="PS51257">
    <property type="entry name" value="PROKAR_LIPOPROTEIN"/>
    <property type="match status" value="1"/>
</dbReference>
<feature type="domain" description="Outer membrane protein assembly factor BamE" evidence="4">
    <location>
        <begin position="29"/>
        <end position="62"/>
    </location>
</feature>
<evidence type="ECO:0000256" key="1">
    <source>
        <dbReference type="ARBA" id="ARBA00022729"/>
    </source>
</evidence>